<dbReference type="PANTHER" id="PTHR34067:SF20">
    <property type="entry name" value="OS08G0206700 PROTEIN"/>
    <property type="match status" value="1"/>
</dbReference>
<evidence type="ECO:0000256" key="1">
    <source>
        <dbReference type="SAM" id="MobiDB-lite"/>
    </source>
</evidence>
<name>A0A4V3WK20_CAMSN</name>
<comment type="caution">
    <text evidence="2">The sequence shown here is derived from an EMBL/GenBank/DDBJ whole genome shotgun (WGS) entry which is preliminary data.</text>
</comment>
<dbReference type="InterPro" id="IPR038945">
    <property type="entry name" value="MBD13-like"/>
</dbReference>
<dbReference type="Proteomes" id="UP000306102">
    <property type="component" value="Unassembled WGS sequence"/>
</dbReference>
<evidence type="ECO:0000313" key="3">
    <source>
        <dbReference type="Proteomes" id="UP000306102"/>
    </source>
</evidence>
<dbReference type="AlphaFoldDB" id="A0A4V3WK20"/>
<dbReference type="EMBL" id="SDRB02012052">
    <property type="protein sequence ID" value="THF99056.1"/>
    <property type="molecule type" value="Genomic_DNA"/>
</dbReference>
<accession>A0A4V3WK20</accession>
<dbReference type="Gene3D" id="1.20.1110.10">
    <property type="entry name" value="Calcium-transporting ATPase, transmembrane domain"/>
    <property type="match status" value="1"/>
</dbReference>
<proteinExistence type="predicted"/>
<organism evidence="2 3">
    <name type="scientific">Camellia sinensis var. sinensis</name>
    <name type="common">China tea</name>
    <dbReference type="NCBI Taxonomy" id="542762"/>
    <lineage>
        <taxon>Eukaryota</taxon>
        <taxon>Viridiplantae</taxon>
        <taxon>Streptophyta</taxon>
        <taxon>Embryophyta</taxon>
        <taxon>Tracheophyta</taxon>
        <taxon>Spermatophyta</taxon>
        <taxon>Magnoliopsida</taxon>
        <taxon>eudicotyledons</taxon>
        <taxon>Gunneridae</taxon>
        <taxon>Pentapetalae</taxon>
        <taxon>asterids</taxon>
        <taxon>Ericales</taxon>
        <taxon>Theaceae</taxon>
        <taxon>Camellia</taxon>
    </lineage>
</organism>
<gene>
    <name evidence="2" type="ORF">TEA_018799</name>
</gene>
<feature type="compositionally biased region" description="Basic and acidic residues" evidence="1">
    <location>
        <begin position="228"/>
        <end position="242"/>
    </location>
</feature>
<evidence type="ECO:0000313" key="2">
    <source>
        <dbReference type="EMBL" id="THF99056.1"/>
    </source>
</evidence>
<dbReference type="PANTHER" id="PTHR34067">
    <property type="entry name" value="OS04G0193200 PROTEIN"/>
    <property type="match status" value="1"/>
</dbReference>
<feature type="region of interest" description="Disordered" evidence="1">
    <location>
        <begin position="213"/>
        <end position="250"/>
    </location>
</feature>
<reference evidence="2 3" key="1">
    <citation type="journal article" date="2018" name="Proc. Natl. Acad. Sci. U.S.A.">
        <title>Draft genome sequence of Camellia sinensis var. sinensis provides insights into the evolution of the tea genome and tea quality.</title>
        <authorList>
            <person name="Wei C."/>
            <person name="Yang H."/>
            <person name="Wang S."/>
            <person name="Zhao J."/>
            <person name="Liu C."/>
            <person name="Gao L."/>
            <person name="Xia E."/>
            <person name="Lu Y."/>
            <person name="Tai Y."/>
            <person name="She G."/>
            <person name="Sun J."/>
            <person name="Cao H."/>
            <person name="Tong W."/>
            <person name="Gao Q."/>
            <person name="Li Y."/>
            <person name="Deng W."/>
            <person name="Jiang X."/>
            <person name="Wang W."/>
            <person name="Chen Q."/>
            <person name="Zhang S."/>
            <person name="Li H."/>
            <person name="Wu J."/>
            <person name="Wang P."/>
            <person name="Li P."/>
            <person name="Shi C."/>
            <person name="Zheng F."/>
            <person name="Jian J."/>
            <person name="Huang B."/>
            <person name="Shan D."/>
            <person name="Shi M."/>
            <person name="Fang C."/>
            <person name="Yue Y."/>
            <person name="Li F."/>
            <person name="Li D."/>
            <person name="Wei S."/>
            <person name="Han B."/>
            <person name="Jiang C."/>
            <person name="Yin Y."/>
            <person name="Xia T."/>
            <person name="Zhang Z."/>
            <person name="Bennetzen J.L."/>
            <person name="Zhao S."/>
            <person name="Wan X."/>
        </authorList>
    </citation>
    <scope>NUCLEOTIDE SEQUENCE [LARGE SCALE GENOMIC DNA]</scope>
    <source>
        <strain evidence="3">cv. Shuchazao</strain>
        <tissue evidence="2">Leaf</tissue>
    </source>
</reference>
<sequence>MAQKNALVWKLPSVENLGCTTVICSQLHSSSQLMKSKEANSDEAGMVVMRLWMQVPRKGRCVAWLSLVAADGDEMHWWSQLCCYAGMSVMLVPVMLRLLPQKRQCTSVSADNGTVSTPSTEILREKNLEEKSIENKRNIKMQYIPKVKKELNLPRRSSKRLEELKLKTVANCVLSEQAHGAVVGKSSETEVKPLQMISSEITDHDLRGTELSDINEKPLEDQAVPEDQPARPETEMKDRENLGSEVNPSGDSWSDLCLEFAFKTLTGALAVENNVTTTQDKKCNRVSCFSYYCGFRREVQALHTAMKSPRAPSGLPNSLRWFASQKRQQLAAAAVAAVAWAAAWCFVEVKYATWSVAAALAVALAAA</sequence>
<protein>
    <submittedName>
        <fullName evidence="2">Uncharacterized protein</fullName>
    </submittedName>
</protein>
<keyword evidence="3" id="KW-1185">Reference proteome</keyword>